<protein>
    <recommendedName>
        <fullName evidence="4">Integrase</fullName>
    </recommendedName>
</protein>
<keyword evidence="3" id="KW-1185">Reference proteome</keyword>
<feature type="region of interest" description="Disordered" evidence="1">
    <location>
        <begin position="23"/>
        <end position="47"/>
    </location>
</feature>
<reference evidence="2" key="1">
    <citation type="submission" date="2022-11" db="EMBL/GenBank/DDBJ databases">
        <title>Centuries of genome instability and evolution in soft-shell clam transmissible cancer (bioRxiv).</title>
        <authorList>
            <person name="Hart S.F.M."/>
            <person name="Yonemitsu M.A."/>
            <person name="Giersch R.M."/>
            <person name="Beal B.F."/>
            <person name="Arriagada G."/>
            <person name="Davis B.W."/>
            <person name="Ostrander E.A."/>
            <person name="Goff S.P."/>
            <person name="Metzger M.J."/>
        </authorList>
    </citation>
    <scope>NUCLEOTIDE SEQUENCE</scope>
    <source>
        <strain evidence="2">MELC-2E11</strain>
        <tissue evidence="2">Siphon/mantle</tissue>
    </source>
</reference>
<dbReference type="EMBL" id="CP111012">
    <property type="protein sequence ID" value="WAQ94494.1"/>
    <property type="molecule type" value="Genomic_DNA"/>
</dbReference>
<evidence type="ECO:0000313" key="3">
    <source>
        <dbReference type="Proteomes" id="UP001164746"/>
    </source>
</evidence>
<name>A0ABY7DAZ7_MYAAR</name>
<evidence type="ECO:0008006" key="4">
    <source>
        <dbReference type="Google" id="ProtNLM"/>
    </source>
</evidence>
<organism evidence="2 3">
    <name type="scientific">Mya arenaria</name>
    <name type="common">Soft-shell clam</name>
    <dbReference type="NCBI Taxonomy" id="6604"/>
    <lineage>
        <taxon>Eukaryota</taxon>
        <taxon>Metazoa</taxon>
        <taxon>Spiralia</taxon>
        <taxon>Lophotrochozoa</taxon>
        <taxon>Mollusca</taxon>
        <taxon>Bivalvia</taxon>
        <taxon>Autobranchia</taxon>
        <taxon>Heteroconchia</taxon>
        <taxon>Euheterodonta</taxon>
        <taxon>Imparidentia</taxon>
        <taxon>Neoheterodontei</taxon>
        <taxon>Myida</taxon>
        <taxon>Myoidea</taxon>
        <taxon>Myidae</taxon>
        <taxon>Mya</taxon>
    </lineage>
</organism>
<feature type="compositionally biased region" description="Basic and acidic residues" evidence="1">
    <location>
        <begin position="38"/>
        <end position="47"/>
    </location>
</feature>
<sequence>MVCENEIGRKEVGRLLKKMASDGGLDSNKRITNHSTRKHLDEKSNDHSLKQLNKRDLYDAVDIVGKLDQRIL</sequence>
<accession>A0ABY7DAZ7</accession>
<proteinExistence type="predicted"/>
<evidence type="ECO:0000313" key="2">
    <source>
        <dbReference type="EMBL" id="WAQ94494.1"/>
    </source>
</evidence>
<evidence type="ECO:0000256" key="1">
    <source>
        <dbReference type="SAM" id="MobiDB-lite"/>
    </source>
</evidence>
<dbReference type="Proteomes" id="UP001164746">
    <property type="component" value="Chromosome 1"/>
</dbReference>
<gene>
    <name evidence="2" type="ORF">MAR_006965</name>
</gene>